<dbReference type="GO" id="GO:0006508">
    <property type="term" value="P:proteolysis"/>
    <property type="evidence" value="ECO:0007669"/>
    <property type="project" value="InterPro"/>
</dbReference>
<name>A0A5D0MP51_FLESI</name>
<dbReference type="Gene3D" id="2.120.10.60">
    <property type="entry name" value="Tricorn protease N-terminal domain"/>
    <property type="match status" value="1"/>
</dbReference>
<dbReference type="Proteomes" id="UP000323337">
    <property type="component" value="Unassembled WGS sequence"/>
</dbReference>
<dbReference type="Pfam" id="PF00930">
    <property type="entry name" value="DPPIV_N"/>
    <property type="match status" value="1"/>
</dbReference>
<feature type="domain" description="Dipeptidylpeptidase IV N-terminal" evidence="3">
    <location>
        <begin position="133"/>
        <end position="196"/>
    </location>
</feature>
<dbReference type="PANTHER" id="PTHR36842">
    <property type="entry name" value="PROTEIN TOLB HOMOLOG"/>
    <property type="match status" value="1"/>
</dbReference>
<evidence type="ECO:0000256" key="2">
    <source>
        <dbReference type="SAM" id="SignalP"/>
    </source>
</evidence>
<dbReference type="Pfam" id="PF07676">
    <property type="entry name" value="PD40"/>
    <property type="match status" value="3"/>
</dbReference>
<reference evidence="4 5" key="1">
    <citation type="submission" date="2019-08" db="EMBL/GenBank/DDBJ databases">
        <title>Genomic characterization of a novel candidate phylum (ARYD3) from a high temperature, high salinity tertiary oil reservoir in north central Oklahoma, USA.</title>
        <authorList>
            <person name="Youssef N.H."/>
            <person name="Yadav A."/>
            <person name="Elshahed M.S."/>
        </authorList>
    </citation>
    <scope>NUCLEOTIDE SEQUENCE [LARGE SCALE GENOMIC DNA]</scope>
    <source>
        <strain evidence="4">ARYD1</strain>
    </source>
</reference>
<keyword evidence="2" id="KW-0732">Signal</keyword>
<evidence type="ECO:0000313" key="5">
    <source>
        <dbReference type="Proteomes" id="UP000323337"/>
    </source>
</evidence>
<sequence length="454" mass="50963">MKKYLSVIILMFIYTFNITNAAAVETNLSPEMYEYLLSHKTSGPSGSLYESFGTNFIFKRTSYDESATDFVYKYPDRLALPTRLILPVENNESCFSCHRIDYPAIASGEDIHSIDIMYEGISVTSLTFDNADDILPTWSSKNDIFWLSDRSGSYQLWVMDSMGNNKRQLTNENGDVVYYDVSEDGNSVVYSASDEANPSFNIKVLNFSSDIATEIISSENIIDRPELSPDGGWIAYSQKNDTNWDIFVIPAEGGNPIRLTTSENMDTNPRWSPDGTIIAYKTAPVSGDYNLTTQNFIQFNSDNGKLEKIYHWEGVQSIQMSDWRPDGSGIVYTAEIVRYVDSDPLVTYTAVYSDVVLRGDKAVAYPIMLSENTIGDRGAVFSPVNDKIAYWSWEADGTSAIRVYDPVAEKSTKITESGLAFYPSWSPDGEKIIFESSTNNQRDIKIIDLSQTVN</sequence>
<dbReference type="Gene3D" id="2.120.10.30">
    <property type="entry name" value="TolB, C-terminal domain"/>
    <property type="match status" value="2"/>
</dbReference>
<accession>A0A5D0MP51</accession>
<comment type="caution">
    <text evidence="4">The sequence shown here is derived from an EMBL/GenBank/DDBJ whole genome shotgun (WGS) entry which is preliminary data.</text>
</comment>
<organism evidence="4 5">
    <name type="scientific">Flexistipes sinusarabici</name>
    <dbReference type="NCBI Taxonomy" id="2352"/>
    <lineage>
        <taxon>Bacteria</taxon>
        <taxon>Pseudomonadati</taxon>
        <taxon>Deferribacterota</taxon>
        <taxon>Deferribacteres</taxon>
        <taxon>Deferribacterales</taxon>
        <taxon>Flexistipitaceae</taxon>
        <taxon>Flexistipes</taxon>
    </lineage>
</organism>
<gene>
    <name evidence="4" type="ORF">FXF49_07225</name>
</gene>
<feature type="chain" id="PRO_5022867722" description="Dipeptidylpeptidase IV N-terminal domain-containing protein" evidence="2">
    <location>
        <begin position="22"/>
        <end position="454"/>
    </location>
</feature>
<evidence type="ECO:0000259" key="3">
    <source>
        <dbReference type="Pfam" id="PF00930"/>
    </source>
</evidence>
<dbReference type="EMBL" id="VSIV01000169">
    <property type="protein sequence ID" value="TYB33271.1"/>
    <property type="molecule type" value="Genomic_DNA"/>
</dbReference>
<dbReference type="InterPro" id="IPR011659">
    <property type="entry name" value="WD40"/>
</dbReference>
<evidence type="ECO:0000313" key="4">
    <source>
        <dbReference type="EMBL" id="TYB33271.1"/>
    </source>
</evidence>
<feature type="signal peptide" evidence="2">
    <location>
        <begin position="1"/>
        <end position="21"/>
    </location>
</feature>
<protein>
    <recommendedName>
        <fullName evidence="3">Dipeptidylpeptidase IV N-terminal domain-containing protein</fullName>
    </recommendedName>
</protein>
<dbReference type="PANTHER" id="PTHR36842:SF1">
    <property type="entry name" value="PROTEIN TOLB"/>
    <property type="match status" value="1"/>
</dbReference>
<dbReference type="InterPro" id="IPR002469">
    <property type="entry name" value="Peptidase_S9B_N"/>
</dbReference>
<dbReference type="SUPFAM" id="SSF69304">
    <property type="entry name" value="Tricorn protease N-terminal domain"/>
    <property type="match status" value="2"/>
</dbReference>
<dbReference type="AlphaFoldDB" id="A0A5D0MP51"/>
<dbReference type="RefSeq" id="WP_303701231.1">
    <property type="nucleotide sequence ID" value="NZ_VSIV01000169.1"/>
</dbReference>
<comment type="similarity">
    <text evidence="1">Belongs to the TolB family.</text>
</comment>
<dbReference type="InterPro" id="IPR011042">
    <property type="entry name" value="6-blade_b-propeller_TolB-like"/>
</dbReference>
<proteinExistence type="inferred from homology"/>
<evidence type="ECO:0000256" key="1">
    <source>
        <dbReference type="ARBA" id="ARBA00009820"/>
    </source>
</evidence>